<sequence>MPNLFPLFFLVTAIKNKIFNVKIHNDLETITNMLLSDSNNYENIVLEEIDKEEEEHISEREDDSESELQQQAIQKMKIRTIDLQMDK</sequence>
<organism evidence="1 2">
    <name type="scientific">Nephila pilipes</name>
    <name type="common">Giant wood spider</name>
    <name type="synonym">Nephila maculata</name>
    <dbReference type="NCBI Taxonomy" id="299642"/>
    <lineage>
        <taxon>Eukaryota</taxon>
        <taxon>Metazoa</taxon>
        <taxon>Ecdysozoa</taxon>
        <taxon>Arthropoda</taxon>
        <taxon>Chelicerata</taxon>
        <taxon>Arachnida</taxon>
        <taxon>Araneae</taxon>
        <taxon>Araneomorphae</taxon>
        <taxon>Entelegynae</taxon>
        <taxon>Araneoidea</taxon>
        <taxon>Nephilidae</taxon>
        <taxon>Nephila</taxon>
    </lineage>
</organism>
<evidence type="ECO:0000313" key="1">
    <source>
        <dbReference type="EMBL" id="GFT85139.1"/>
    </source>
</evidence>
<proteinExistence type="predicted"/>
<evidence type="ECO:0000313" key="2">
    <source>
        <dbReference type="Proteomes" id="UP000887013"/>
    </source>
</evidence>
<keyword evidence="2" id="KW-1185">Reference proteome</keyword>
<protein>
    <submittedName>
        <fullName evidence="1">Uncharacterized protein</fullName>
    </submittedName>
</protein>
<accession>A0A8X6U8G0</accession>
<comment type="caution">
    <text evidence="1">The sequence shown here is derived from an EMBL/GenBank/DDBJ whole genome shotgun (WGS) entry which is preliminary data.</text>
</comment>
<reference evidence="1" key="1">
    <citation type="submission" date="2020-08" db="EMBL/GenBank/DDBJ databases">
        <title>Multicomponent nature underlies the extraordinary mechanical properties of spider dragline silk.</title>
        <authorList>
            <person name="Kono N."/>
            <person name="Nakamura H."/>
            <person name="Mori M."/>
            <person name="Yoshida Y."/>
            <person name="Ohtoshi R."/>
            <person name="Malay A.D."/>
            <person name="Moran D.A.P."/>
            <person name="Tomita M."/>
            <person name="Numata K."/>
            <person name="Arakawa K."/>
        </authorList>
    </citation>
    <scope>NUCLEOTIDE SEQUENCE</scope>
</reference>
<dbReference type="Proteomes" id="UP000887013">
    <property type="component" value="Unassembled WGS sequence"/>
</dbReference>
<dbReference type="EMBL" id="BMAW01072874">
    <property type="protein sequence ID" value="GFT85139.1"/>
    <property type="molecule type" value="Genomic_DNA"/>
</dbReference>
<dbReference type="AlphaFoldDB" id="A0A8X6U8G0"/>
<name>A0A8X6U8G0_NEPPI</name>
<gene>
    <name evidence="1" type="ORF">NPIL_240511</name>
</gene>